<evidence type="ECO:0000256" key="5">
    <source>
        <dbReference type="ARBA" id="ARBA00022692"/>
    </source>
</evidence>
<keyword evidence="3 10" id="KW-1003">Cell membrane</keyword>
<evidence type="ECO:0000313" key="11">
    <source>
        <dbReference type="EMBL" id="MDQ0214767.1"/>
    </source>
</evidence>
<evidence type="ECO:0000256" key="1">
    <source>
        <dbReference type="ARBA" id="ARBA00004651"/>
    </source>
</evidence>
<organism evidence="11 12">
    <name type="scientific">Oikeobacillus pervagus</name>
    <dbReference type="NCBI Taxonomy" id="1325931"/>
    <lineage>
        <taxon>Bacteria</taxon>
        <taxon>Bacillati</taxon>
        <taxon>Bacillota</taxon>
        <taxon>Bacilli</taxon>
        <taxon>Bacillales</taxon>
        <taxon>Bacillaceae</taxon>
        <taxon>Oikeobacillus</taxon>
    </lineage>
</organism>
<keyword evidence="5 10" id="KW-0812">Transmembrane</keyword>
<protein>
    <recommendedName>
        <fullName evidence="10">Protoheme IX farnesyltransferase</fullName>
        <ecNumber evidence="10">2.5.1.141</ecNumber>
    </recommendedName>
    <alternativeName>
        <fullName evidence="10">Heme B farnesyltransferase</fullName>
    </alternativeName>
    <alternativeName>
        <fullName evidence="10">Heme O synthase</fullName>
    </alternativeName>
</protein>
<feature type="transmembrane region" description="Helical" evidence="10">
    <location>
        <begin position="186"/>
        <end position="205"/>
    </location>
</feature>
<evidence type="ECO:0000256" key="4">
    <source>
        <dbReference type="ARBA" id="ARBA00022679"/>
    </source>
</evidence>
<comment type="subcellular location">
    <subcellularLocation>
        <location evidence="1 10">Cell membrane</location>
        <topology evidence="1 10">Multi-pass membrane protein</topology>
    </subcellularLocation>
</comment>
<dbReference type="PANTHER" id="PTHR43448">
    <property type="entry name" value="PROTOHEME IX FARNESYLTRANSFERASE, MITOCHONDRIAL"/>
    <property type="match status" value="1"/>
</dbReference>
<keyword evidence="12" id="KW-1185">Reference proteome</keyword>
<feature type="transmembrane region" description="Helical" evidence="10">
    <location>
        <begin position="111"/>
        <end position="144"/>
    </location>
</feature>
<evidence type="ECO:0000256" key="7">
    <source>
        <dbReference type="ARBA" id="ARBA00023133"/>
    </source>
</evidence>
<accession>A0AAJ1SZX7</accession>
<dbReference type="EC" id="2.5.1.141" evidence="10"/>
<dbReference type="EMBL" id="JAUSUC010000010">
    <property type="protein sequence ID" value="MDQ0214767.1"/>
    <property type="molecule type" value="Genomic_DNA"/>
</dbReference>
<proteinExistence type="inferred from homology"/>
<comment type="catalytic activity">
    <reaction evidence="9 10">
        <text>heme b + (2E,6E)-farnesyl diphosphate + H2O = Fe(II)-heme o + diphosphate</text>
        <dbReference type="Rhea" id="RHEA:28070"/>
        <dbReference type="ChEBI" id="CHEBI:15377"/>
        <dbReference type="ChEBI" id="CHEBI:33019"/>
        <dbReference type="ChEBI" id="CHEBI:60344"/>
        <dbReference type="ChEBI" id="CHEBI:60530"/>
        <dbReference type="ChEBI" id="CHEBI:175763"/>
        <dbReference type="EC" id="2.5.1.141"/>
    </reaction>
</comment>
<feature type="transmembrane region" description="Helical" evidence="10">
    <location>
        <begin position="32"/>
        <end position="51"/>
    </location>
</feature>
<comment type="subunit">
    <text evidence="10">Interacts with CtaA.</text>
</comment>
<dbReference type="PROSITE" id="PS00943">
    <property type="entry name" value="UBIA"/>
    <property type="match status" value="1"/>
</dbReference>
<comment type="function">
    <text evidence="10">Converts heme B (protoheme IX) to heme O by substitution of the vinyl group on carbon 2 of heme B porphyrin ring with a hydroxyethyl farnesyl side group.</text>
</comment>
<dbReference type="PANTHER" id="PTHR43448:SF2">
    <property type="entry name" value="PROTOHEME IX FARNESYLTRANSFERASE, MITOCHONDRIAL"/>
    <property type="match status" value="1"/>
</dbReference>
<dbReference type="Pfam" id="PF01040">
    <property type="entry name" value="UbiA"/>
    <property type="match status" value="1"/>
</dbReference>
<evidence type="ECO:0000256" key="9">
    <source>
        <dbReference type="ARBA" id="ARBA00047690"/>
    </source>
</evidence>
<comment type="similarity">
    <text evidence="10">Belongs to the UbiA prenyltransferase family. Protoheme IX farnesyltransferase subfamily.</text>
</comment>
<dbReference type="InterPro" id="IPR006369">
    <property type="entry name" value="Protohaem_IX_farnesylTrfase"/>
</dbReference>
<keyword evidence="6 10" id="KW-1133">Transmembrane helix</keyword>
<comment type="miscellaneous">
    <text evidence="10">Carbon 2 of the heme B porphyrin ring is defined according to the Fischer nomenclature.</text>
</comment>
<comment type="pathway">
    <text evidence="2 10">Porphyrin-containing compound metabolism; heme O biosynthesis; heme O from protoheme: step 1/1.</text>
</comment>
<evidence type="ECO:0000256" key="10">
    <source>
        <dbReference type="HAMAP-Rule" id="MF_00154"/>
    </source>
</evidence>
<sequence length="310" mass="34659">MNVKIDKHMQNASTVISKEPLSQIVSETIKTGIIKSNLIAMFAGLALALYSNEIHPFQKLPEILFAMIGSILTIGAAGVFNNVYDRDIDSIMNRTKNRPTVKGTIQFKKAILLGVFMTLFGLMTLALASPLAALFGFLGLFFYVVPYTMWSKRRTIYNTEIGSISGATPPLIGWASITPDMTHPGLLGLFAVIVLWQMPHFYAIAIRNHDEYKAAGVPMLPVIKGFKRTFIQTNVYLVALIVVSFLFTSISLFIAIVAFVLSVVWLILSVFRYKKMSPEIWAKWMFIFSLNYITILFGTIIVYCLIGSIF</sequence>
<dbReference type="HAMAP" id="MF_00154">
    <property type="entry name" value="CyoE_CtaB"/>
    <property type="match status" value="1"/>
</dbReference>
<feature type="transmembrane region" description="Helical" evidence="10">
    <location>
        <begin position="280"/>
        <end position="306"/>
    </location>
</feature>
<evidence type="ECO:0000256" key="8">
    <source>
        <dbReference type="ARBA" id="ARBA00023136"/>
    </source>
</evidence>
<dbReference type="GO" id="GO:0048034">
    <property type="term" value="P:heme O biosynthetic process"/>
    <property type="evidence" value="ECO:0007669"/>
    <property type="project" value="UniProtKB-UniRule"/>
</dbReference>
<evidence type="ECO:0000313" key="12">
    <source>
        <dbReference type="Proteomes" id="UP001237207"/>
    </source>
</evidence>
<dbReference type="CDD" id="cd13957">
    <property type="entry name" value="PT_UbiA_Cox10"/>
    <property type="match status" value="1"/>
</dbReference>
<keyword evidence="4 10" id="KW-0808">Transferase</keyword>
<dbReference type="FunFam" id="1.10.357.140:FF:000001">
    <property type="entry name" value="Protoheme IX farnesyltransferase"/>
    <property type="match status" value="1"/>
</dbReference>
<evidence type="ECO:0000256" key="2">
    <source>
        <dbReference type="ARBA" id="ARBA00004919"/>
    </source>
</evidence>
<dbReference type="Proteomes" id="UP001237207">
    <property type="component" value="Unassembled WGS sequence"/>
</dbReference>
<name>A0AAJ1SZX7_9BACI</name>
<gene>
    <name evidence="10" type="primary">ctaB</name>
    <name evidence="11" type="ORF">J2S13_001164</name>
</gene>
<comment type="caution">
    <text evidence="11">The sequence shown here is derived from an EMBL/GenBank/DDBJ whole genome shotgun (WGS) entry which is preliminary data.</text>
</comment>
<keyword evidence="7 10" id="KW-0350">Heme biosynthesis</keyword>
<dbReference type="InterPro" id="IPR030470">
    <property type="entry name" value="UbiA_prenylTrfase_CS"/>
</dbReference>
<dbReference type="NCBIfam" id="TIGR01473">
    <property type="entry name" value="cyoE_ctaB"/>
    <property type="match status" value="1"/>
</dbReference>
<dbReference type="GO" id="GO:0005886">
    <property type="term" value="C:plasma membrane"/>
    <property type="evidence" value="ECO:0007669"/>
    <property type="project" value="UniProtKB-SubCell"/>
</dbReference>
<dbReference type="GO" id="GO:0008495">
    <property type="term" value="F:protoheme IX farnesyltransferase activity"/>
    <property type="evidence" value="ECO:0007669"/>
    <property type="project" value="UniProtKB-UniRule"/>
</dbReference>
<dbReference type="InterPro" id="IPR044878">
    <property type="entry name" value="UbiA_sf"/>
</dbReference>
<keyword evidence="8 10" id="KW-0472">Membrane</keyword>
<feature type="transmembrane region" description="Helical" evidence="10">
    <location>
        <begin position="63"/>
        <end position="84"/>
    </location>
</feature>
<dbReference type="InterPro" id="IPR000537">
    <property type="entry name" value="UbiA_prenyltransferase"/>
</dbReference>
<dbReference type="Gene3D" id="1.10.357.140">
    <property type="entry name" value="UbiA prenyltransferase"/>
    <property type="match status" value="1"/>
</dbReference>
<evidence type="ECO:0000256" key="6">
    <source>
        <dbReference type="ARBA" id="ARBA00022989"/>
    </source>
</evidence>
<evidence type="ECO:0000256" key="3">
    <source>
        <dbReference type="ARBA" id="ARBA00022475"/>
    </source>
</evidence>
<dbReference type="AlphaFoldDB" id="A0AAJ1SZX7"/>
<reference evidence="11" key="1">
    <citation type="submission" date="2023-07" db="EMBL/GenBank/DDBJ databases">
        <title>Genomic Encyclopedia of Type Strains, Phase IV (KMG-IV): sequencing the most valuable type-strain genomes for metagenomic binning, comparative biology and taxonomic classification.</title>
        <authorList>
            <person name="Goeker M."/>
        </authorList>
    </citation>
    <scope>NUCLEOTIDE SEQUENCE</scope>
    <source>
        <strain evidence="11">DSM 23947</strain>
    </source>
</reference>
<feature type="transmembrane region" description="Helical" evidence="10">
    <location>
        <begin position="235"/>
        <end position="268"/>
    </location>
</feature>